<gene>
    <name evidence="1" type="ORF">NYP18_09020</name>
</gene>
<protein>
    <submittedName>
        <fullName evidence="1">Uncharacterized protein</fullName>
    </submittedName>
</protein>
<sequence>MTNEKNHVKVAQRRLMNYRIKLTDGTMVDFPTEEDLEGAFLHAKRTGGNLSIGMSDGGEFIMNPDHIVSIHAQKPVVKATKEEGETQ</sequence>
<organism evidence="1 2">
    <name type="scientific">Corynebacterium lemuris</name>
    <dbReference type="NCBI Taxonomy" id="1859292"/>
    <lineage>
        <taxon>Bacteria</taxon>
        <taxon>Bacillati</taxon>
        <taxon>Actinomycetota</taxon>
        <taxon>Actinomycetes</taxon>
        <taxon>Mycobacteriales</taxon>
        <taxon>Corynebacteriaceae</taxon>
        <taxon>Corynebacterium</taxon>
    </lineage>
</organism>
<accession>A0ABT2FX38</accession>
<keyword evidence="2" id="KW-1185">Reference proteome</keyword>
<reference evidence="1 2" key="1">
    <citation type="submission" date="2022-08" db="EMBL/GenBank/DDBJ databases">
        <title>YIM 101645 draft genome.</title>
        <authorList>
            <person name="Chen X."/>
        </authorList>
    </citation>
    <scope>NUCLEOTIDE SEQUENCE [LARGE SCALE GENOMIC DNA]</scope>
    <source>
        <strain evidence="1 2">YIM 101645</strain>
    </source>
</reference>
<dbReference type="Proteomes" id="UP001205965">
    <property type="component" value="Unassembled WGS sequence"/>
</dbReference>
<evidence type="ECO:0000313" key="2">
    <source>
        <dbReference type="Proteomes" id="UP001205965"/>
    </source>
</evidence>
<comment type="caution">
    <text evidence="1">The sequence shown here is derived from an EMBL/GenBank/DDBJ whole genome shotgun (WGS) entry which is preliminary data.</text>
</comment>
<evidence type="ECO:0000313" key="1">
    <source>
        <dbReference type="EMBL" id="MCS5479800.1"/>
    </source>
</evidence>
<dbReference type="EMBL" id="JANWTC010000006">
    <property type="protein sequence ID" value="MCS5479800.1"/>
    <property type="molecule type" value="Genomic_DNA"/>
</dbReference>
<proteinExistence type="predicted"/>
<name>A0ABT2FX38_9CORY</name>
<dbReference type="RefSeq" id="WP_259427870.1">
    <property type="nucleotide sequence ID" value="NZ_JANWTC010000006.1"/>
</dbReference>